<feature type="compositionally biased region" description="Low complexity" evidence="1">
    <location>
        <begin position="196"/>
        <end position="224"/>
    </location>
</feature>
<name>A0A2N8HDB5_9BACT</name>
<accession>A0A2N8HDB5</accession>
<dbReference type="EMBL" id="PJKA01000012">
    <property type="protein sequence ID" value="PNC17872.1"/>
    <property type="molecule type" value="Genomic_DNA"/>
</dbReference>
<dbReference type="AlphaFoldDB" id="A0A2N8HDB5"/>
<evidence type="ECO:0000313" key="4">
    <source>
        <dbReference type="Proteomes" id="UP000236000"/>
    </source>
</evidence>
<evidence type="ECO:0000256" key="1">
    <source>
        <dbReference type="SAM" id="MobiDB-lite"/>
    </source>
</evidence>
<keyword evidence="2" id="KW-0732">Signal</keyword>
<feature type="chain" id="PRO_5014673238" evidence="2">
    <location>
        <begin position="27"/>
        <end position="224"/>
    </location>
</feature>
<feature type="region of interest" description="Disordered" evidence="1">
    <location>
        <begin position="175"/>
        <end position="224"/>
    </location>
</feature>
<dbReference type="RefSeq" id="WP_146016967.1">
    <property type="nucleotide sequence ID" value="NZ_CABMLK010000001.1"/>
</dbReference>
<organism evidence="3 4">
    <name type="scientific">Akkermansia muciniphila</name>
    <dbReference type="NCBI Taxonomy" id="239935"/>
    <lineage>
        <taxon>Bacteria</taxon>
        <taxon>Pseudomonadati</taxon>
        <taxon>Verrucomicrobiota</taxon>
        <taxon>Verrucomicrobiia</taxon>
        <taxon>Verrucomicrobiales</taxon>
        <taxon>Akkermansiaceae</taxon>
        <taxon>Akkermansia</taxon>
    </lineage>
</organism>
<sequence>MKARFMTKTALSALALAFAGTLPGVAQQAASPAAAPAVNKVKASASDKAFMKKMAGVVQAGLKAGALDMNAMAEVLNAAAKAGVSDSAMGSMVSMAAGAFPADSPAIAALAVKSYGTQVTEAQVRNIVASSVAVQPHPYASVSPICEAVTKALGNSMVANTVPSIAVSVAAATPDNPLQGVTTQSSGLVKPGEEASGGALVLPGGLPVGGTPTSPSPVSNPAGN</sequence>
<protein>
    <submittedName>
        <fullName evidence="3">Uncharacterized protein</fullName>
    </submittedName>
</protein>
<comment type="caution">
    <text evidence="3">The sequence shown here is derived from an EMBL/GenBank/DDBJ whole genome shotgun (WGS) entry which is preliminary data.</text>
</comment>
<feature type="signal peptide" evidence="2">
    <location>
        <begin position="1"/>
        <end position="26"/>
    </location>
</feature>
<reference evidence="3 4" key="1">
    <citation type="journal article" date="2017" name="BMC Genomics">
        <title>Genome sequencing of 39 Akkermansia muciniphila isolates reveals its population structure, genomic and functional diverisity, and global distribution in mammalian gut microbiotas.</title>
        <authorList>
            <person name="Guo X."/>
            <person name="Li S."/>
            <person name="Zhang J."/>
            <person name="Wu F."/>
            <person name="Li X."/>
            <person name="Wu D."/>
            <person name="Zhang M."/>
            <person name="Ou Z."/>
            <person name="Jie Z."/>
            <person name="Yan Q."/>
            <person name="Li P."/>
            <person name="Yi J."/>
            <person name="Peng Y."/>
        </authorList>
    </citation>
    <scope>NUCLEOTIDE SEQUENCE [LARGE SCALE GENOMIC DNA]</scope>
    <source>
        <strain evidence="3 4">GP24</strain>
    </source>
</reference>
<evidence type="ECO:0000256" key="2">
    <source>
        <dbReference type="SAM" id="SignalP"/>
    </source>
</evidence>
<evidence type="ECO:0000313" key="3">
    <source>
        <dbReference type="EMBL" id="PNC17872.1"/>
    </source>
</evidence>
<dbReference type="Proteomes" id="UP000236000">
    <property type="component" value="Unassembled WGS sequence"/>
</dbReference>
<gene>
    <name evidence="3" type="ORF">CXU22_09060</name>
</gene>
<proteinExistence type="predicted"/>